<dbReference type="InterPro" id="IPR011576">
    <property type="entry name" value="Pyridox_Oxase_N"/>
</dbReference>
<protein>
    <submittedName>
        <fullName evidence="3">Pyridoxamine 5'-phosphate oxidase family protein</fullName>
    </submittedName>
</protein>
<dbReference type="Gene3D" id="2.30.110.10">
    <property type="entry name" value="Electron Transport, Fmn-binding Protein, Chain A"/>
    <property type="match status" value="1"/>
</dbReference>
<reference evidence="3 4" key="1">
    <citation type="submission" date="2021-08" db="EMBL/GenBank/DDBJ databases">
        <title>Streptomyces sp. PTM05 isolated from lichen.</title>
        <authorList>
            <person name="Somphong A."/>
            <person name="Phongsopitanun W."/>
            <person name="Tanasupawat S."/>
        </authorList>
    </citation>
    <scope>NUCLEOTIDE SEQUENCE [LARGE SCALE GENOMIC DNA]</scope>
    <source>
        <strain evidence="3 4">Ptm05</strain>
    </source>
</reference>
<dbReference type="EMBL" id="JAINVZ010000019">
    <property type="protein sequence ID" value="MBY8887821.1"/>
    <property type="molecule type" value="Genomic_DNA"/>
</dbReference>
<feature type="domain" description="Pyridoxamine 5'-phosphate oxidase N-terminal" evidence="2">
    <location>
        <begin position="44"/>
        <end position="150"/>
    </location>
</feature>
<dbReference type="Proteomes" id="UP001198565">
    <property type="component" value="Unassembled WGS sequence"/>
</dbReference>
<evidence type="ECO:0000313" key="4">
    <source>
        <dbReference type="Proteomes" id="UP001198565"/>
    </source>
</evidence>
<sequence>MTRIENGTGDGGDDRAPDSGRAGSRRPEQRKREALARLRRDVDTWVATADRSGTPCMVPLSYWWDGASVWLCTRETNPTGRNLIASGRARLAFGHPRDVVLVVGDARAVHRERLPQAVGDAFAARVGWDPREDHPSYVFFRVTPRVLQAWGTVAELPTRTLMRDGVWLL</sequence>
<organism evidence="3 4">
    <name type="scientific">Streptantibioticus parmotrematis</name>
    <dbReference type="NCBI Taxonomy" id="2873249"/>
    <lineage>
        <taxon>Bacteria</taxon>
        <taxon>Bacillati</taxon>
        <taxon>Actinomycetota</taxon>
        <taxon>Actinomycetes</taxon>
        <taxon>Kitasatosporales</taxon>
        <taxon>Streptomycetaceae</taxon>
        <taxon>Streptantibioticus</taxon>
    </lineage>
</organism>
<dbReference type="RefSeq" id="WP_222980568.1">
    <property type="nucleotide sequence ID" value="NZ_JAINVZ010000019.1"/>
</dbReference>
<dbReference type="Pfam" id="PF01243">
    <property type="entry name" value="PNPOx_N"/>
    <property type="match status" value="1"/>
</dbReference>
<keyword evidence="4" id="KW-1185">Reference proteome</keyword>
<accession>A0ABS7QYQ9</accession>
<gene>
    <name evidence="3" type="ORF">K7472_23695</name>
</gene>
<comment type="caution">
    <text evidence="3">The sequence shown here is derived from an EMBL/GenBank/DDBJ whole genome shotgun (WGS) entry which is preliminary data.</text>
</comment>
<dbReference type="InterPro" id="IPR012349">
    <property type="entry name" value="Split_barrel_FMN-bd"/>
</dbReference>
<evidence type="ECO:0000256" key="1">
    <source>
        <dbReference type="SAM" id="MobiDB-lite"/>
    </source>
</evidence>
<name>A0ABS7QYQ9_9ACTN</name>
<proteinExistence type="predicted"/>
<dbReference type="SUPFAM" id="SSF50475">
    <property type="entry name" value="FMN-binding split barrel"/>
    <property type="match status" value="1"/>
</dbReference>
<evidence type="ECO:0000259" key="2">
    <source>
        <dbReference type="Pfam" id="PF01243"/>
    </source>
</evidence>
<feature type="region of interest" description="Disordered" evidence="1">
    <location>
        <begin position="1"/>
        <end position="32"/>
    </location>
</feature>
<evidence type="ECO:0000313" key="3">
    <source>
        <dbReference type="EMBL" id="MBY8887821.1"/>
    </source>
</evidence>